<evidence type="ECO:0000256" key="4">
    <source>
        <dbReference type="ARBA" id="ARBA00023139"/>
    </source>
</evidence>
<reference evidence="8" key="1">
    <citation type="submission" date="2016-07" db="EMBL/GenBank/DDBJ databases">
        <title>Nontailed viruses are major unrecognized killers of bacteria in the ocean.</title>
        <authorList>
            <person name="Kauffman K."/>
            <person name="Hussain F."/>
            <person name="Yang J."/>
            <person name="Arevalo P."/>
            <person name="Brown J."/>
            <person name="Cutler M."/>
            <person name="Kelly L."/>
            <person name="Polz M.F."/>
        </authorList>
    </citation>
    <scope>NUCLEOTIDE SEQUENCE [LARGE SCALE GENOMIC DNA]</scope>
    <source>
        <strain evidence="8">10N.222.49.A5</strain>
    </source>
</reference>
<organism evidence="7 8">
    <name type="scientific">Vibrio breoganii</name>
    <dbReference type="NCBI Taxonomy" id="553239"/>
    <lineage>
        <taxon>Bacteria</taxon>
        <taxon>Pseudomonadati</taxon>
        <taxon>Pseudomonadota</taxon>
        <taxon>Gammaproteobacteria</taxon>
        <taxon>Vibrionales</taxon>
        <taxon>Vibrionaceae</taxon>
        <taxon>Vibrio</taxon>
    </lineage>
</organism>
<feature type="signal peptide" evidence="6">
    <location>
        <begin position="1"/>
        <end position="23"/>
    </location>
</feature>
<keyword evidence="2 6" id="KW-0732">Signal</keyword>
<dbReference type="GO" id="GO:0009279">
    <property type="term" value="C:cell outer membrane"/>
    <property type="evidence" value="ECO:0007669"/>
    <property type="project" value="UniProtKB-SubCell"/>
</dbReference>
<sequence length="254" mass="27249">MLLKKIKFIGLGLLLATLTGCSAMQTAMKKQDLILESHLSYSVVLEPVAPHNRVVFVSIRDVTGNSMRRGMMDKIRANLNEEGFTITNDPQEANFMLSATIIQAGNTTKEEATGYLNSGFEGALAGGVTAAALGADSRTIGGVALVGAAAGFLADTLIDDSYFTFVMDVQMRERPMDGDDISNQTKNASLSAQASANRVTASKNTSNVTRGSNYNWIVYETRIVTTANQMNLKIDDALPAVQKRTASSLTELLL</sequence>
<evidence type="ECO:0000256" key="2">
    <source>
        <dbReference type="ARBA" id="ARBA00022729"/>
    </source>
</evidence>
<name>A0AAP8MUT8_9VIBR</name>
<evidence type="ECO:0000256" key="3">
    <source>
        <dbReference type="ARBA" id="ARBA00023136"/>
    </source>
</evidence>
<comment type="subcellular location">
    <subcellularLocation>
        <location evidence="1">Cell outer membrane</location>
        <topology evidence="1">Lipid-anchor</topology>
    </subcellularLocation>
</comment>
<keyword evidence="5" id="KW-0449">Lipoprotein</keyword>
<evidence type="ECO:0000313" key="7">
    <source>
        <dbReference type="EMBL" id="PMP09496.1"/>
    </source>
</evidence>
<dbReference type="AlphaFoldDB" id="A0AAP8MUT8"/>
<evidence type="ECO:0000256" key="5">
    <source>
        <dbReference type="ARBA" id="ARBA00023288"/>
    </source>
</evidence>
<dbReference type="PROSITE" id="PS51257">
    <property type="entry name" value="PROKAR_LIPOPROTEIN"/>
    <property type="match status" value="1"/>
</dbReference>
<keyword evidence="3 6" id="KW-0472">Membrane</keyword>
<protein>
    <recommendedName>
        <fullName evidence="9">Conjugal transfer protein TraT</fullName>
    </recommendedName>
</protein>
<evidence type="ECO:0000256" key="6">
    <source>
        <dbReference type="PIRNR" id="PIRNR002859"/>
    </source>
</evidence>
<comment type="caution">
    <text evidence="7">The sequence shown here is derived from an EMBL/GenBank/DDBJ whole genome shotgun (WGS) entry which is preliminary data.</text>
</comment>
<dbReference type="PIRSF" id="PIRSF002859">
    <property type="entry name" value="Lipo_traT"/>
    <property type="match status" value="1"/>
</dbReference>
<dbReference type="Pfam" id="PF05818">
    <property type="entry name" value="TraT"/>
    <property type="match status" value="1"/>
</dbReference>
<keyword evidence="6" id="KW-0998">Cell outer membrane</keyword>
<evidence type="ECO:0008006" key="9">
    <source>
        <dbReference type="Google" id="ProtNLM"/>
    </source>
</evidence>
<dbReference type="EMBL" id="MDBO01000084">
    <property type="protein sequence ID" value="PMP09496.1"/>
    <property type="molecule type" value="Genomic_DNA"/>
</dbReference>
<dbReference type="InterPro" id="IPR008874">
    <property type="entry name" value="TraT_complement-R"/>
</dbReference>
<evidence type="ECO:0000256" key="1">
    <source>
        <dbReference type="ARBA" id="ARBA00004459"/>
    </source>
</evidence>
<feature type="chain" id="PRO_5042675372" description="Conjugal transfer protein TraT" evidence="6">
    <location>
        <begin position="24"/>
        <end position="254"/>
    </location>
</feature>
<proteinExistence type="predicted"/>
<evidence type="ECO:0000313" key="8">
    <source>
        <dbReference type="Proteomes" id="UP000235611"/>
    </source>
</evidence>
<dbReference type="Proteomes" id="UP000235611">
    <property type="component" value="Unassembled WGS sequence"/>
</dbReference>
<gene>
    <name evidence="7" type="ORF">BCS93_12345</name>
</gene>
<keyword evidence="4" id="KW-0564">Palmitate</keyword>
<dbReference type="RefSeq" id="WP_102321768.1">
    <property type="nucleotide sequence ID" value="NZ_MCUK01000025.1"/>
</dbReference>
<accession>A0AAP8MUT8</accession>